<dbReference type="SUPFAM" id="SSF56281">
    <property type="entry name" value="Metallo-hydrolase/oxidoreductase"/>
    <property type="match status" value="1"/>
</dbReference>
<dbReference type="PROSITE" id="PS51257">
    <property type="entry name" value="PROKAR_LIPOPROTEIN"/>
    <property type="match status" value="1"/>
</dbReference>
<reference evidence="2 3" key="1">
    <citation type="submission" date="2020-09" db="EMBL/GenBank/DDBJ databases">
        <title>Bacillus nautilus sp. nov., Chryseoglobus crepusculi sp. nov, and Psychrobacter noctis sp. nov., isolated from deep-sea sponges from the equatorial Atlantic.</title>
        <authorList>
            <person name="Stennett H.L."/>
            <person name="Williams S.E."/>
        </authorList>
    </citation>
    <scope>NUCLEOTIDE SEQUENCE [LARGE SCALE GENOMIC DNA]</scope>
    <source>
        <strain evidence="2 3">28M-24</strain>
    </source>
</reference>
<protein>
    <submittedName>
        <fullName evidence="2">MBL fold metallo-hydrolase</fullName>
    </submittedName>
</protein>
<dbReference type="CDD" id="cd16280">
    <property type="entry name" value="metallo-hydrolase-like_MBL-fold"/>
    <property type="match status" value="1"/>
</dbReference>
<organism evidence="2 3">
    <name type="scientific">Olleya marilimosa</name>
    <dbReference type="NCBI Taxonomy" id="272164"/>
    <lineage>
        <taxon>Bacteria</taxon>
        <taxon>Pseudomonadati</taxon>
        <taxon>Bacteroidota</taxon>
        <taxon>Flavobacteriia</taxon>
        <taxon>Flavobacteriales</taxon>
        <taxon>Flavobacteriaceae</taxon>
    </lineage>
</organism>
<dbReference type="SMART" id="SM00849">
    <property type="entry name" value="Lactamase_B"/>
    <property type="match status" value="1"/>
</dbReference>
<dbReference type="Pfam" id="PF00753">
    <property type="entry name" value="Lactamase_B"/>
    <property type="match status" value="1"/>
</dbReference>
<dbReference type="RefSeq" id="WP_191100674.1">
    <property type="nucleotide sequence ID" value="NZ_JACXXF010000011.1"/>
</dbReference>
<sequence>MKNIILLVFTVLILGCNSKKKKEEPISNSHEKNDLSDSPLFNTEIVEPTKLFDNIYFVGYEGVGAFIVNTTQGIILIDAMWTNDDAKNVIIPGIEKLGLNPKDIKYLLVTHEHADHYGGANYIEKTYKSKILMSEVAWNSIHDPNALVLVDPFGNKSSDLPLPQSYQKVGDKEIISLGETNIKVLLTPGHTKGAISLVINTTDNNIDHDVSIWGGTGLPNTLEENKKYLKSLDYFESFAIKNGVDAQISNHPFVNNLLDDMKLLRLRKSTEKNPLILTTEEFKRNIDTALRKSVIEKINSYQ</sequence>
<accession>A0ABR8LWZ2</accession>
<dbReference type="Gene3D" id="3.60.15.10">
    <property type="entry name" value="Ribonuclease Z/Hydroxyacylglutathione hydrolase-like"/>
    <property type="match status" value="1"/>
</dbReference>
<proteinExistence type="predicted"/>
<name>A0ABR8LWZ2_9FLAO</name>
<evidence type="ECO:0000313" key="2">
    <source>
        <dbReference type="EMBL" id="MBD3864688.1"/>
    </source>
</evidence>
<dbReference type="Proteomes" id="UP000627521">
    <property type="component" value="Unassembled WGS sequence"/>
</dbReference>
<evidence type="ECO:0000313" key="3">
    <source>
        <dbReference type="Proteomes" id="UP000627521"/>
    </source>
</evidence>
<comment type="caution">
    <text evidence="2">The sequence shown here is derived from an EMBL/GenBank/DDBJ whole genome shotgun (WGS) entry which is preliminary data.</text>
</comment>
<keyword evidence="3" id="KW-1185">Reference proteome</keyword>
<dbReference type="PANTHER" id="PTHR42951">
    <property type="entry name" value="METALLO-BETA-LACTAMASE DOMAIN-CONTAINING"/>
    <property type="match status" value="1"/>
</dbReference>
<dbReference type="InterPro" id="IPR036866">
    <property type="entry name" value="RibonucZ/Hydroxyglut_hydro"/>
</dbReference>
<dbReference type="InterPro" id="IPR001279">
    <property type="entry name" value="Metallo-B-lactamas"/>
</dbReference>
<evidence type="ECO:0000259" key="1">
    <source>
        <dbReference type="SMART" id="SM00849"/>
    </source>
</evidence>
<dbReference type="EMBL" id="JACXXH010000010">
    <property type="protein sequence ID" value="MBD3864688.1"/>
    <property type="molecule type" value="Genomic_DNA"/>
</dbReference>
<dbReference type="InterPro" id="IPR050855">
    <property type="entry name" value="NDM-1-like"/>
</dbReference>
<gene>
    <name evidence="2" type="ORF">IEG06_14635</name>
</gene>
<feature type="domain" description="Metallo-beta-lactamase" evidence="1">
    <location>
        <begin position="62"/>
        <end position="251"/>
    </location>
</feature>